<evidence type="ECO:0000259" key="2">
    <source>
        <dbReference type="Pfam" id="PF02272"/>
    </source>
</evidence>
<evidence type="ECO:0000313" key="4">
    <source>
        <dbReference type="Proteomes" id="UP000437065"/>
    </source>
</evidence>
<dbReference type="Pfam" id="PF02272">
    <property type="entry name" value="DHHA1"/>
    <property type="match status" value="1"/>
</dbReference>
<reference evidence="3 4" key="1">
    <citation type="submission" date="2019-12" db="EMBL/GenBank/DDBJ databases">
        <title>Isolation and characterization of three novel carbon monoxide-oxidizing members of Halobacteria from salione crusts and soils.</title>
        <authorList>
            <person name="Myers M.R."/>
            <person name="King G.M."/>
        </authorList>
    </citation>
    <scope>NUCLEOTIDE SEQUENCE [LARGE SCALE GENOMIC DNA]</scope>
    <source>
        <strain evidence="3 4">WSA2</strain>
    </source>
</reference>
<dbReference type="InterPro" id="IPR038763">
    <property type="entry name" value="DHH_sf"/>
</dbReference>
<name>A0A6B0SYG0_9EURY</name>
<evidence type="ECO:0000313" key="3">
    <source>
        <dbReference type="EMBL" id="MXR41362.1"/>
    </source>
</evidence>
<dbReference type="Gene3D" id="3.90.1640.10">
    <property type="entry name" value="inorganic pyrophosphatase (n-terminal core)"/>
    <property type="match status" value="1"/>
</dbReference>
<dbReference type="InterPro" id="IPR001667">
    <property type="entry name" value="DDH_dom"/>
</dbReference>
<dbReference type="InterPro" id="IPR051319">
    <property type="entry name" value="Oligoribo/pAp-PDE_c-di-AMP_PDE"/>
</dbReference>
<keyword evidence="4" id="KW-1185">Reference proteome</keyword>
<accession>A0A6B0SYG0</accession>
<dbReference type="GO" id="GO:0003676">
    <property type="term" value="F:nucleic acid binding"/>
    <property type="evidence" value="ECO:0007669"/>
    <property type="project" value="InterPro"/>
</dbReference>
<organism evidence="3 4">
    <name type="scientific">Halobaculum saliterrae</name>
    <dbReference type="NCBI Taxonomy" id="2073113"/>
    <lineage>
        <taxon>Archaea</taxon>
        <taxon>Methanobacteriati</taxon>
        <taxon>Methanobacteriota</taxon>
        <taxon>Stenosarchaea group</taxon>
        <taxon>Halobacteria</taxon>
        <taxon>Halobacteriales</taxon>
        <taxon>Haloferacaceae</taxon>
        <taxon>Halobaculum</taxon>
    </lineage>
</organism>
<dbReference type="AlphaFoldDB" id="A0A6B0SYG0"/>
<sequence>MHPARELAELLGGAEELTIVCHNNPDPDCLASAFALGRIAMAAGIDEHHILYSGEISHQQNRAFVNLLDIDLTPFEPAAVRDRPEGSLLAFVDHAVPGANNRVPEGTPVDVVIDHHPNEAIEAGFVDHREHVGATATILTEYVRELDTEMDADLGTALMFALRRETLGFLRGATPAEYDAAGWLHGHADGALLRTLSTPSVTGATVDAIAEAITNRTVRGSVLISGIGRTSERDALPQAADYLATLEGVETAIVFGVVDDGIQLSARSTDSRIHIGDVLDGAFGDVGSAGGHREMAGGEVPLGVFADFTTDDAQLFAIVDQVMSARLVAELNLSTEADTREPVKDEPN</sequence>
<dbReference type="OrthoDB" id="350705at2157"/>
<dbReference type="RefSeq" id="WP_159665569.1">
    <property type="nucleotide sequence ID" value="NZ_WUUS01000004.1"/>
</dbReference>
<dbReference type="InterPro" id="IPR003156">
    <property type="entry name" value="DHHA1_dom"/>
</dbReference>
<dbReference type="EMBL" id="WUUS01000004">
    <property type="protein sequence ID" value="MXR41362.1"/>
    <property type="molecule type" value="Genomic_DNA"/>
</dbReference>
<feature type="domain" description="DDH" evidence="1">
    <location>
        <begin position="18"/>
        <end position="159"/>
    </location>
</feature>
<proteinExistence type="predicted"/>
<evidence type="ECO:0000259" key="1">
    <source>
        <dbReference type="Pfam" id="PF01368"/>
    </source>
</evidence>
<protein>
    <submittedName>
        <fullName evidence="3">Bifunctional oligoribonuclease/PAP phosphatase NrnA</fullName>
    </submittedName>
</protein>
<dbReference type="PANTHER" id="PTHR47618">
    <property type="entry name" value="BIFUNCTIONAL OLIGORIBONUCLEASE AND PAP PHOSPHATASE NRNA"/>
    <property type="match status" value="1"/>
</dbReference>
<gene>
    <name evidence="3" type="ORF">GRX01_08425</name>
</gene>
<dbReference type="Pfam" id="PF01368">
    <property type="entry name" value="DHH"/>
    <property type="match status" value="1"/>
</dbReference>
<dbReference type="Proteomes" id="UP000437065">
    <property type="component" value="Unassembled WGS sequence"/>
</dbReference>
<dbReference type="PANTHER" id="PTHR47618:SF1">
    <property type="entry name" value="BIFUNCTIONAL OLIGORIBONUCLEASE AND PAP PHOSPHATASE NRNA"/>
    <property type="match status" value="1"/>
</dbReference>
<dbReference type="SUPFAM" id="SSF64182">
    <property type="entry name" value="DHH phosphoesterases"/>
    <property type="match status" value="1"/>
</dbReference>
<feature type="domain" description="DHHA1" evidence="2">
    <location>
        <begin position="221"/>
        <end position="308"/>
    </location>
</feature>
<comment type="caution">
    <text evidence="3">The sequence shown here is derived from an EMBL/GenBank/DDBJ whole genome shotgun (WGS) entry which is preliminary data.</text>
</comment>